<keyword evidence="5" id="KW-0349">Heme</keyword>
<gene>
    <name evidence="15" type="ORF">VW23_016845</name>
</gene>
<dbReference type="OrthoDB" id="7280471at2"/>
<dbReference type="GO" id="GO:0009055">
    <property type="term" value="F:electron transfer activity"/>
    <property type="evidence" value="ECO:0007669"/>
    <property type="project" value="InterPro"/>
</dbReference>
<comment type="subcellular location">
    <subcellularLocation>
        <location evidence="2">Cell membrane</location>
        <topology evidence="2">Multi-pass membrane protein</topology>
    </subcellularLocation>
</comment>
<feature type="transmembrane region" description="Helical" evidence="13">
    <location>
        <begin position="141"/>
        <end position="162"/>
    </location>
</feature>
<evidence type="ECO:0000256" key="11">
    <source>
        <dbReference type="ARBA" id="ARBA00023136"/>
    </source>
</evidence>
<keyword evidence="10" id="KW-0408">Iron</keyword>
<dbReference type="EMBL" id="LAJE02000161">
    <property type="protein sequence ID" value="OEO31348.1"/>
    <property type="molecule type" value="Genomic_DNA"/>
</dbReference>
<dbReference type="RefSeq" id="WP_069909486.1">
    <property type="nucleotide sequence ID" value="NZ_LAJE02000161.1"/>
</dbReference>
<evidence type="ECO:0000256" key="8">
    <source>
        <dbReference type="ARBA" id="ARBA00022982"/>
    </source>
</evidence>
<dbReference type="InterPro" id="IPR011577">
    <property type="entry name" value="Cyt_b561_bac/Ni-Hgenase"/>
</dbReference>
<keyword evidence="8" id="KW-0249">Electron transport</keyword>
<dbReference type="InterPro" id="IPR052168">
    <property type="entry name" value="Cytochrome_b561_oxidase"/>
</dbReference>
<evidence type="ECO:0000313" key="16">
    <source>
        <dbReference type="Proteomes" id="UP000095463"/>
    </source>
</evidence>
<comment type="caution">
    <text evidence="15">The sequence shown here is derived from an EMBL/GenBank/DDBJ whole genome shotgun (WGS) entry which is preliminary data.</text>
</comment>
<organism evidence="15 16">
    <name type="scientific">Devosia insulae DS-56</name>
    <dbReference type="NCBI Taxonomy" id="1116389"/>
    <lineage>
        <taxon>Bacteria</taxon>
        <taxon>Pseudomonadati</taxon>
        <taxon>Pseudomonadota</taxon>
        <taxon>Alphaproteobacteria</taxon>
        <taxon>Hyphomicrobiales</taxon>
        <taxon>Devosiaceae</taxon>
        <taxon>Devosia</taxon>
    </lineage>
</organism>
<evidence type="ECO:0000256" key="6">
    <source>
        <dbReference type="ARBA" id="ARBA00022692"/>
    </source>
</evidence>
<dbReference type="GO" id="GO:0005886">
    <property type="term" value="C:plasma membrane"/>
    <property type="evidence" value="ECO:0007669"/>
    <property type="project" value="UniProtKB-SubCell"/>
</dbReference>
<evidence type="ECO:0000256" key="9">
    <source>
        <dbReference type="ARBA" id="ARBA00022989"/>
    </source>
</evidence>
<evidence type="ECO:0000256" key="4">
    <source>
        <dbReference type="ARBA" id="ARBA00022475"/>
    </source>
</evidence>
<evidence type="ECO:0000256" key="12">
    <source>
        <dbReference type="ARBA" id="ARBA00037975"/>
    </source>
</evidence>
<accession>A0A1E5XRY0</accession>
<comment type="similarity">
    <text evidence="12">Belongs to the cytochrome b561 family.</text>
</comment>
<dbReference type="PANTHER" id="PTHR30529">
    <property type="entry name" value="CYTOCHROME B561"/>
    <property type="match status" value="1"/>
</dbReference>
<dbReference type="InterPro" id="IPR016174">
    <property type="entry name" value="Di-haem_cyt_TM"/>
</dbReference>
<evidence type="ECO:0000259" key="14">
    <source>
        <dbReference type="Pfam" id="PF01292"/>
    </source>
</evidence>
<feature type="domain" description="Cytochrome b561 bacterial/Ni-hydrogenase" evidence="14">
    <location>
        <begin position="9"/>
        <end position="172"/>
    </location>
</feature>
<keyword evidence="11 13" id="KW-0472">Membrane</keyword>
<name>A0A1E5XRY0_9HYPH</name>
<dbReference type="GO" id="GO:0020037">
    <property type="term" value="F:heme binding"/>
    <property type="evidence" value="ECO:0007669"/>
    <property type="project" value="TreeGrafter"/>
</dbReference>
<dbReference type="GO" id="GO:0022904">
    <property type="term" value="P:respiratory electron transport chain"/>
    <property type="evidence" value="ECO:0007669"/>
    <property type="project" value="InterPro"/>
</dbReference>
<evidence type="ECO:0000256" key="3">
    <source>
        <dbReference type="ARBA" id="ARBA00022448"/>
    </source>
</evidence>
<keyword evidence="6 13" id="KW-0812">Transmembrane</keyword>
<keyword evidence="3" id="KW-0813">Transport</keyword>
<dbReference type="Proteomes" id="UP000095463">
    <property type="component" value="Unassembled WGS sequence"/>
</dbReference>
<feature type="transmembrane region" description="Helical" evidence="13">
    <location>
        <begin position="92"/>
        <end position="121"/>
    </location>
</feature>
<keyword evidence="16" id="KW-1185">Reference proteome</keyword>
<dbReference type="Pfam" id="PF01292">
    <property type="entry name" value="Ni_hydr_CYTB"/>
    <property type="match status" value="1"/>
</dbReference>
<evidence type="ECO:0000256" key="13">
    <source>
        <dbReference type="SAM" id="Phobius"/>
    </source>
</evidence>
<protein>
    <recommendedName>
        <fullName evidence="14">Cytochrome b561 bacterial/Ni-hydrogenase domain-containing protein</fullName>
    </recommendedName>
</protein>
<dbReference type="PANTHER" id="PTHR30529:SF1">
    <property type="entry name" value="CYTOCHROME B561 HOMOLOG 2"/>
    <property type="match status" value="1"/>
</dbReference>
<feature type="transmembrane region" description="Helical" evidence="13">
    <location>
        <begin position="12"/>
        <end position="38"/>
    </location>
</feature>
<keyword evidence="4" id="KW-1003">Cell membrane</keyword>
<evidence type="ECO:0000256" key="1">
    <source>
        <dbReference type="ARBA" id="ARBA00001970"/>
    </source>
</evidence>
<feature type="transmembrane region" description="Helical" evidence="13">
    <location>
        <begin position="50"/>
        <end position="71"/>
    </location>
</feature>
<evidence type="ECO:0000256" key="5">
    <source>
        <dbReference type="ARBA" id="ARBA00022617"/>
    </source>
</evidence>
<evidence type="ECO:0000256" key="7">
    <source>
        <dbReference type="ARBA" id="ARBA00022723"/>
    </source>
</evidence>
<evidence type="ECO:0000256" key="10">
    <source>
        <dbReference type="ARBA" id="ARBA00023004"/>
    </source>
</evidence>
<evidence type="ECO:0000313" key="15">
    <source>
        <dbReference type="EMBL" id="OEO31348.1"/>
    </source>
</evidence>
<comment type="cofactor">
    <cofactor evidence="1">
        <name>heme b</name>
        <dbReference type="ChEBI" id="CHEBI:60344"/>
    </cofactor>
</comment>
<keyword evidence="9 13" id="KW-1133">Transmembrane helix</keyword>
<dbReference type="AlphaFoldDB" id="A0A1E5XRY0"/>
<proteinExistence type="inferred from homology"/>
<sequence>MSATSSSTRYGSVAIAIHWLTVLLIVELFATGLFAAAQVDPAAKVALLRAHIPFGAGVLLLTLLRIVWWLAIDRRPALPADQPGWQKLTAKAVHFALYAVVFVTASSGIATIVLSGALPAIIGSATLPNLETVLPRAVHGIASRVMLGLLALHIGAALYHQFIRRDRLLARMGIGAA</sequence>
<keyword evidence="7" id="KW-0479">Metal-binding</keyword>
<dbReference type="GO" id="GO:0046872">
    <property type="term" value="F:metal ion binding"/>
    <property type="evidence" value="ECO:0007669"/>
    <property type="project" value="UniProtKB-KW"/>
</dbReference>
<evidence type="ECO:0000256" key="2">
    <source>
        <dbReference type="ARBA" id="ARBA00004651"/>
    </source>
</evidence>
<reference evidence="15 16" key="1">
    <citation type="journal article" date="2015" name="Genome Announc.">
        <title>Genome Assemblies of Three Soil-Associated Devosia species: D. insulae, D. limi, and D. soli.</title>
        <authorList>
            <person name="Hassan Y.I."/>
            <person name="Lepp D."/>
            <person name="Zhou T."/>
        </authorList>
    </citation>
    <scope>NUCLEOTIDE SEQUENCE [LARGE SCALE GENOMIC DNA]</scope>
    <source>
        <strain evidence="15 16">DS-56</strain>
    </source>
</reference>
<dbReference type="SUPFAM" id="SSF81342">
    <property type="entry name" value="Transmembrane di-heme cytochromes"/>
    <property type="match status" value="1"/>
</dbReference>